<dbReference type="PRINTS" id="PR00598">
    <property type="entry name" value="HTHMARR"/>
</dbReference>
<keyword evidence="3" id="KW-1185">Reference proteome</keyword>
<accession>A0A1I4YKY2</accession>
<evidence type="ECO:0000313" key="3">
    <source>
        <dbReference type="Proteomes" id="UP000198867"/>
    </source>
</evidence>
<keyword evidence="2" id="KW-0238">DNA-binding</keyword>
<dbReference type="GO" id="GO:0006950">
    <property type="term" value="P:response to stress"/>
    <property type="evidence" value="ECO:0007669"/>
    <property type="project" value="TreeGrafter"/>
</dbReference>
<dbReference type="Proteomes" id="UP000198867">
    <property type="component" value="Unassembled WGS sequence"/>
</dbReference>
<evidence type="ECO:0000259" key="1">
    <source>
        <dbReference type="PROSITE" id="PS50995"/>
    </source>
</evidence>
<dbReference type="SMART" id="SM00347">
    <property type="entry name" value="HTH_MARR"/>
    <property type="match status" value="1"/>
</dbReference>
<dbReference type="GO" id="GO:0003677">
    <property type="term" value="F:DNA binding"/>
    <property type="evidence" value="ECO:0007669"/>
    <property type="project" value="UniProtKB-KW"/>
</dbReference>
<dbReference type="PROSITE" id="PS50995">
    <property type="entry name" value="HTH_MARR_2"/>
    <property type="match status" value="1"/>
</dbReference>
<dbReference type="PANTHER" id="PTHR33164:SF99">
    <property type="entry name" value="MARR FAMILY REGULATORY PROTEIN"/>
    <property type="match status" value="1"/>
</dbReference>
<proteinExistence type="predicted"/>
<feature type="domain" description="HTH marR-type" evidence="1">
    <location>
        <begin position="16"/>
        <end position="152"/>
    </location>
</feature>
<dbReference type="InterPro" id="IPR036390">
    <property type="entry name" value="WH_DNA-bd_sf"/>
</dbReference>
<organism evidence="2 3">
    <name type="scientific">Mycetocola miduiensis</name>
    <dbReference type="NCBI Taxonomy" id="995034"/>
    <lineage>
        <taxon>Bacteria</taxon>
        <taxon>Bacillati</taxon>
        <taxon>Actinomycetota</taxon>
        <taxon>Actinomycetes</taxon>
        <taxon>Micrococcales</taxon>
        <taxon>Microbacteriaceae</taxon>
        <taxon>Mycetocola</taxon>
    </lineage>
</organism>
<name>A0A1I4YKY2_9MICO</name>
<sequence length="182" mass="20180">MNGDDSRPTRWLDEREREIWLALREFIWEFPAALDRQLQRDSEMSIVEYSVLAVLSECSSARKRAGDLASDLGWERSRLSHLVRRMESKGVVERVHSDLDGRGQDVVLTDAGWAAIRAAAPGHVTFVREAVFDPLTPEEQDVLESMLTRIRARIAADGLWAGAVASAACPPDAPLEEGEPGA</sequence>
<reference evidence="3" key="1">
    <citation type="submission" date="2016-10" db="EMBL/GenBank/DDBJ databases">
        <authorList>
            <person name="Varghese N."/>
            <person name="Submissions S."/>
        </authorList>
    </citation>
    <scope>NUCLEOTIDE SEQUENCE [LARGE SCALE GENOMIC DNA]</scope>
    <source>
        <strain evidence="3">CGMCC 1.11101</strain>
    </source>
</reference>
<dbReference type="STRING" id="995034.SAMN05216219_0294"/>
<dbReference type="InterPro" id="IPR000835">
    <property type="entry name" value="HTH_MarR-typ"/>
</dbReference>
<evidence type="ECO:0000313" key="2">
    <source>
        <dbReference type="EMBL" id="SFN38240.1"/>
    </source>
</evidence>
<dbReference type="InterPro" id="IPR036388">
    <property type="entry name" value="WH-like_DNA-bd_sf"/>
</dbReference>
<dbReference type="Gene3D" id="1.10.10.10">
    <property type="entry name" value="Winged helix-like DNA-binding domain superfamily/Winged helix DNA-binding domain"/>
    <property type="match status" value="1"/>
</dbReference>
<dbReference type="RefSeq" id="WP_177216673.1">
    <property type="nucleotide sequence ID" value="NZ_FOVM01000001.1"/>
</dbReference>
<dbReference type="PANTHER" id="PTHR33164">
    <property type="entry name" value="TRANSCRIPTIONAL REGULATOR, MARR FAMILY"/>
    <property type="match status" value="1"/>
</dbReference>
<dbReference type="SUPFAM" id="SSF46785">
    <property type="entry name" value="Winged helix' DNA-binding domain"/>
    <property type="match status" value="1"/>
</dbReference>
<gene>
    <name evidence="2" type="ORF">SAMN05216219_0294</name>
</gene>
<protein>
    <submittedName>
        <fullName evidence="2">DNA-binding transcriptional regulator, MarR family</fullName>
    </submittedName>
</protein>
<dbReference type="AlphaFoldDB" id="A0A1I4YKY2"/>
<dbReference type="InterPro" id="IPR039422">
    <property type="entry name" value="MarR/SlyA-like"/>
</dbReference>
<dbReference type="EMBL" id="FOVM01000001">
    <property type="protein sequence ID" value="SFN38240.1"/>
    <property type="molecule type" value="Genomic_DNA"/>
</dbReference>
<dbReference type="GO" id="GO:0003700">
    <property type="term" value="F:DNA-binding transcription factor activity"/>
    <property type="evidence" value="ECO:0007669"/>
    <property type="project" value="InterPro"/>
</dbReference>